<evidence type="ECO:0000313" key="2">
    <source>
        <dbReference type="Proteomes" id="UP000266701"/>
    </source>
</evidence>
<protein>
    <submittedName>
        <fullName evidence="1">Uncharacterized protein</fullName>
    </submittedName>
</protein>
<dbReference type="EMBL" id="MCBA01000186">
    <property type="protein sequence ID" value="RGP83349.1"/>
    <property type="molecule type" value="Genomic_DNA"/>
</dbReference>
<name>A0A395TE92_VIBCL</name>
<comment type="caution">
    <text evidence="1">The sequence shown here is derived from an EMBL/GenBank/DDBJ whole genome shotgun (WGS) entry which is preliminary data.</text>
</comment>
<evidence type="ECO:0000313" key="1">
    <source>
        <dbReference type="EMBL" id="RGP83349.1"/>
    </source>
</evidence>
<sequence length="69" mass="8322">MFDPRFEMNPEIEYLLEEIAAHNQRLKNCGINPDYDTHMQEMQERVQHLLRLHLSAVNKFMGYTKEDNK</sequence>
<accession>A0A395TE92</accession>
<reference evidence="1 2" key="1">
    <citation type="journal article" date="2017" name="Emerg. Infect. Dis.">
        <title>Carbapenemase VCC-1-Producing Vibrio cholerae in Coastal Waters of Germany.</title>
        <authorList>
            <person name="Hammerl J.A."/>
            <person name="Jackel C."/>
            <person name="Bortolaia V."/>
            <person name="Schwartz K."/>
            <person name="Bier N."/>
            <person name="Hendriksen R.S."/>
            <person name="Guerra B."/>
            <person name="Strauch E."/>
        </authorList>
    </citation>
    <scope>NUCLEOTIDE SEQUENCE [LARGE SCALE GENOMIC DNA]</scope>
    <source>
        <strain evidence="1 2">VN-2825</strain>
    </source>
</reference>
<proteinExistence type="predicted"/>
<dbReference type="AlphaFoldDB" id="A0A395TE92"/>
<gene>
    <name evidence="1" type="ORF">BC353_17505</name>
</gene>
<dbReference type="Proteomes" id="UP000266701">
    <property type="component" value="Unassembled WGS sequence"/>
</dbReference>
<organism evidence="1 2">
    <name type="scientific">Vibrio cholerae</name>
    <dbReference type="NCBI Taxonomy" id="666"/>
    <lineage>
        <taxon>Bacteria</taxon>
        <taxon>Pseudomonadati</taxon>
        <taxon>Pseudomonadota</taxon>
        <taxon>Gammaproteobacteria</taxon>
        <taxon>Vibrionales</taxon>
        <taxon>Vibrionaceae</taxon>
        <taxon>Vibrio</taxon>
    </lineage>
</organism>